<sequence length="269" mass="30649">MASLDERYYRGLEMREQMAAGDFRHFTLPGIDQLAPDLKRIVDEALFGSIWTRGGLDIKQRCLCTLSALLTLGHLHLLRRHVERALNVGLTPEEVVECFIQMTFYVGVPAVESAMAIGKEIFEERGLQFTPTLAYDTEKDPDALHQEGVQCHEEHMGDITIYHTEDPDSQEMQLERLINEYNWGAIFTRPHLDAKARSMCALVSMTVMGQYDRQLRRRISGALRVGMTPEEIMEVFIQLTLYGGYFNTRTAMRIARSVFNEEGIAARAS</sequence>
<dbReference type="GO" id="GO:0051920">
    <property type="term" value="F:peroxiredoxin activity"/>
    <property type="evidence" value="ECO:0007669"/>
    <property type="project" value="InterPro"/>
</dbReference>
<accession>A0AA35TR88</accession>
<gene>
    <name evidence="2" type="ORF">GBAR_LOCUS28811</name>
</gene>
<dbReference type="PANTHER" id="PTHR33570:SF2">
    <property type="entry name" value="CARBOXYMUCONOLACTONE DECARBOXYLASE-LIKE DOMAIN-CONTAINING PROTEIN"/>
    <property type="match status" value="1"/>
</dbReference>
<comment type="caution">
    <text evidence="2">The sequence shown here is derived from an EMBL/GenBank/DDBJ whole genome shotgun (WGS) entry which is preliminary data.</text>
</comment>
<dbReference type="InterPro" id="IPR003779">
    <property type="entry name" value="CMD-like"/>
</dbReference>
<dbReference type="Proteomes" id="UP001174909">
    <property type="component" value="Unassembled WGS sequence"/>
</dbReference>
<dbReference type="Gene3D" id="1.20.1290.10">
    <property type="entry name" value="AhpD-like"/>
    <property type="match status" value="1"/>
</dbReference>
<organism evidence="2 3">
    <name type="scientific">Geodia barretti</name>
    <name type="common">Barrett's horny sponge</name>
    <dbReference type="NCBI Taxonomy" id="519541"/>
    <lineage>
        <taxon>Eukaryota</taxon>
        <taxon>Metazoa</taxon>
        <taxon>Porifera</taxon>
        <taxon>Demospongiae</taxon>
        <taxon>Heteroscleromorpha</taxon>
        <taxon>Tetractinellida</taxon>
        <taxon>Astrophorina</taxon>
        <taxon>Geodiidae</taxon>
        <taxon>Geodia</taxon>
    </lineage>
</organism>
<dbReference type="AlphaFoldDB" id="A0AA35TR88"/>
<proteinExistence type="predicted"/>
<evidence type="ECO:0000313" key="2">
    <source>
        <dbReference type="EMBL" id="CAI8052679.1"/>
    </source>
</evidence>
<reference evidence="2" key="1">
    <citation type="submission" date="2023-03" db="EMBL/GenBank/DDBJ databases">
        <authorList>
            <person name="Steffen K."/>
            <person name="Cardenas P."/>
        </authorList>
    </citation>
    <scope>NUCLEOTIDE SEQUENCE</scope>
</reference>
<dbReference type="PANTHER" id="PTHR33570">
    <property type="entry name" value="4-CARBOXYMUCONOLACTONE DECARBOXYLASE FAMILY PROTEIN"/>
    <property type="match status" value="1"/>
</dbReference>
<dbReference type="SUPFAM" id="SSF69118">
    <property type="entry name" value="AhpD-like"/>
    <property type="match status" value="2"/>
</dbReference>
<feature type="domain" description="Carboxymuconolactone decarboxylase-like" evidence="1">
    <location>
        <begin position="36"/>
        <end position="119"/>
    </location>
</feature>
<dbReference type="InterPro" id="IPR029032">
    <property type="entry name" value="AhpD-like"/>
</dbReference>
<keyword evidence="3" id="KW-1185">Reference proteome</keyword>
<feature type="domain" description="Carboxymuconolactone decarboxylase-like" evidence="1">
    <location>
        <begin position="174"/>
        <end position="256"/>
    </location>
</feature>
<evidence type="ECO:0000259" key="1">
    <source>
        <dbReference type="Pfam" id="PF02627"/>
    </source>
</evidence>
<name>A0AA35TR88_GEOBA</name>
<dbReference type="InterPro" id="IPR052512">
    <property type="entry name" value="4CMD/NDH-1_regulator"/>
</dbReference>
<dbReference type="EMBL" id="CASHTH010004032">
    <property type="protein sequence ID" value="CAI8052679.1"/>
    <property type="molecule type" value="Genomic_DNA"/>
</dbReference>
<dbReference type="Pfam" id="PF02627">
    <property type="entry name" value="CMD"/>
    <property type="match status" value="2"/>
</dbReference>
<protein>
    <submittedName>
        <fullName evidence="2">4-carboxymuconolactone decarboxylase</fullName>
    </submittedName>
</protein>
<evidence type="ECO:0000313" key="3">
    <source>
        <dbReference type="Proteomes" id="UP001174909"/>
    </source>
</evidence>